<gene>
    <name evidence="2" type="ORF">AVDCRST_MAG20-2445</name>
</gene>
<feature type="coiled-coil region" evidence="1">
    <location>
        <begin position="59"/>
        <end position="90"/>
    </location>
</feature>
<evidence type="ECO:0000313" key="2">
    <source>
        <dbReference type="EMBL" id="CAA9256283.1"/>
    </source>
</evidence>
<dbReference type="Gene3D" id="1.20.120.20">
    <property type="entry name" value="Apolipoprotein"/>
    <property type="match status" value="1"/>
</dbReference>
<reference evidence="2" key="1">
    <citation type="submission" date="2020-02" db="EMBL/GenBank/DDBJ databases">
        <authorList>
            <person name="Meier V. D."/>
        </authorList>
    </citation>
    <scope>NUCLEOTIDE SEQUENCE</scope>
    <source>
        <strain evidence="2">AVDCRST_MAG20</strain>
    </source>
</reference>
<organism evidence="2">
    <name type="scientific">uncultured Acidimicrobiales bacterium</name>
    <dbReference type="NCBI Taxonomy" id="310071"/>
    <lineage>
        <taxon>Bacteria</taxon>
        <taxon>Bacillati</taxon>
        <taxon>Actinomycetota</taxon>
        <taxon>Acidimicrobiia</taxon>
        <taxon>Acidimicrobiales</taxon>
        <taxon>environmental samples</taxon>
    </lineage>
</organism>
<proteinExistence type="predicted"/>
<evidence type="ECO:0000256" key="1">
    <source>
        <dbReference type="SAM" id="Coils"/>
    </source>
</evidence>
<keyword evidence="1" id="KW-0175">Coiled coil</keyword>
<accession>A0A6J4ILM4</accession>
<protein>
    <submittedName>
        <fullName evidence="2">Uncharacterized protein</fullName>
    </submittedName>
</protein>
<name>A0A6J4ILM4_9ACTN</name>
<dbReference type="EMBL" id="CADCSY010000114">
    <property type="protein sequence ID" value="CAA9256283.1"/>
    <property type="molecule type" value="Genomic_DNA"/>
</dbReference>
<dbReference type="AlphaFoldDB" id="A0A6J4ILM4"/>
<sequence>MAELSQTLRDAAYVGVGLGILTFQRAQVQRQEIKKLVEAQLGDAKGGLAQLSGTFEDRVKVLEERIEGVQEQLEAALGELETNLDAALDELAARLPEQARDALGTARTAARDATTQLRALVA</sequence>